<protein>
    <submittedName>
        <fullName evidence="2">Flagellar export protein FliJ</fullName>
    </submittedName>
</protein>
<dbReference type="Proteomes" id="UP001434737">
    <property type="component" value="Chromosome"/>
</dbReference>
<keyword evidence="2" id="KW-0966">Cell projection</keyword>
<keyword evidence="2" id="KW-0969">Cilium</keyword>
<organism evidence="2 3">
    <name type="scientific">Helicobacter mastomyrinus</name>
    <dbReference type="NCBI Taxonomy" id="287948"/>
    <lineage>
        <taxon>Bacteria</taxon>
        <taxon>Pseudomonadati</taxon>
        <taxon>Campylobacterota</taxon>
        <taxon>Epsilonproteobacteria</taxon>
        <taxon>Campylobacterales</taxon>
        <taxon>Helicobacteraceae</taxon>
        <taxon>Helicobacter</taxon>
    </lineage>
</organism>
<dbReference type="RefSeq" id="WP_300451777.1">
    <property type="nucleotide sequence ID" value="NZ_CP145316.1"/>
</dbReference>
<accession>A0ABZ3F9L3</accession>
<proteinExistence type="predicted"/>
<reference evidence="2 3" key="1">
    <citation type="submission" date="2024-02" db="EMBL/GenBank/DDBJ databases">
        <title>Genome and pathogenicity analysis of Helicobacter mastomyrinus isolated from mice.</title>
        <authorList>
            <person name="Zhu L."/>
        </authorList>
    </citation>
    <scope>NUCLEOTIDE SEQUENCE [LARGE SCALE GENOMIC DNA]</scope>
    <source>
        <strain evidence="2 3">Hm-17</strain>
    </source>
</reference>
<evidence type="ECO:0000256" key="1">
    <source>
        <dbReference type="SAM" id="Coils"/>
    </source>
</evidence>
<feature type="coiled-coil region" evidence="1">
    <location>
        <begin position="23"/>
        <end position="128"/>
    </location>
</feature>
<keyword evidence="3" id="KW-1185">Reference proteome</keyword>
<dbReference type="InterPro" id="IPR012823">
    <property type="entry name" value="Flagell_FliJ"/>
</dbReference>
<sequence length="142" mass="16940">MKTKFSAIVSLRKKDMQECERIIMQNENKIASKKMQIDEIADELVALQMPQKGAFDVFRAYNEMKRMLLLAMHNVQQELDELLKEKRVLQEQYKKHHMEYEKMSFLDKKEQEAMIKALKIQEKRETDEIVIMLYGNPESRAV</sequence>
<dbReference type="Pfam" id="PF02050">
    <property type="entry name" value="FliJ"/>
    <property type="match status" value="1"/>
</dbReference>
<dbReference type="EMBL" id="CP145316">
    <property type="protein sequence ID" value="XAM18741.1"/>
    <property type="molecule type" value="Genomic_DNA"/>
</dbReference>
<keyword evidence="1" id="KW-0175">Coiled coil</keyword>
<evidence type="ECO:0000313" key="3">
    <source>
        <dbReference type="Proteomes" id="UP001434737"/>
    </source>
</evidence>
<gene>
    <name evidence="2" type="ORF">V3I05_03405</name>
</gene>
<keyword evidence="2" id="KW-0282">Flagellum</keyword>
<name>A0ABZ3F9L3_9HELI</name>
<evidence type="ECO:0000313" key="2">
    <source>
        <dbReference type="EMBL" id="XAM18741.1"/>
    </source>
</evidence>